<protein>
    <recommendedName>
        <fullName evidence="1">TSEN34 N-terminal domain-containing protein</fullName>
    </recommendedName>
</protein>
<dbReference type="InterPro" id="IPR059049">
    <property type="entry name" value="TSEN34_N"/>
</dbReference>
<evidence type="ECO:0000313" key="2">
    <source>
        <dbReference type="EMBL" id="KNC30607.1"/>
    </source>
</evidence>
<dbReference type="EMBL" id="JRES01000502">
    <property type="protein sequence ID" value="KNC30607.1"/>
    <property type="molecule type" value="Genomic_DNA"/>
</dbReference>
<dbReference type="OrthoDB" id="48041at2759"/>
<sequence>MDAKLVKKDANQKNNIKLTLFNSNGYVFVIKNYMTLHKHHHIVGALVGTWSNRG</sequence>
<comment type="caution">
    <text evidence="2">The sequence shown here is derived from an EMBL/GenBank/DDBJ whole genome shotgun (WGS) entry which is preliminary data.</text>
</comment>
<gene>
    <name evidence="2" type="ORF">FF38_11988</name>
</gene>
<proteinExistence type="predicted"/>
<evidence type="ECO:0000259" key="1">
    <source>
        <dbReference type="Pfam" id="PF26577"/>
    </source>
</evidence>
<dbReference type="Proteomes" id="UP000037069">
    <property type="component" value="Unassembled WGS sequence"/>
</dbReference>
<name>A0A0L0CEH3_LUCCU</name>
<dbReference type="Pfam" id="PF26577">
    <property type="entry name" value="TSEN34_N"/>
    <property type="match status" value="1"/>
</dbReference>
<evidence type="ECO:0000313" key="3">
    <source>
        <dbReference type="Proteomes" id="UP000037069"/>
    </source>
</evidence>
<reference evidence="2 3" key="1">
    <citation type="journal article" date="2015" name="Nat. Commun.">
        <title>Lucilia cuprina genome unlocks parasitic fly biology to underpin future interventions.</title>
        <authorList>
            <person name="Anstead C.A."/>
            <person name="Korhonen P.K."/>
            <person name="Young N.D."/>
            <person name="Hall R.S."/>
            <person name="Jex A.R."/>
            <person name="Murali S.C."/>
            <person name="Hughes D.S."/>
            <person name="Lee S.F."/>
            <person name="Perry T."/>
            <person name="Stroehlein A.J."/>
            <person name="Ansell B.R."/>
            <person name="Breugelmans B."/>
            <person name="Hofmann A."/>
            <person name="Qu J."/>
            <person name="Dugan S."/>
            <person name="Lee S.L."/>
            <person name="Chao H."/>
            <person name="Dinh H."/>
            <person name="Han Y."/>
            <person name="Doddapaneni H.V."/>
            <person name="Worley K.C."/>
            <person name="Muzny D.M."/>
            <person name="Ioannidis P."/>
            <person name="Waterhouse R.M."/>
            <person name="Zdobnov E.M."/>
            <person name="James P.J."/>
            <person name="Bagnall N.H."/>
            <person name="Kotze A.C."/>
            <person name="Gibbs R.A."/>
            <person name="Richards S."/>
            <person name="Batterham P."/>
            <person name="Gasser R.B."/>
        </authorList>
    </citation>
    <scope>NUCLEOTIDE SEQUENCE [LARGE SCALE GENOMIC DNA]</scope>
    <source>
        <strain evidence="2 3">LS</strain>
        <tissue evidence="2">Full body</tissue>
    </source>
</reference>
<organism evidence="2 3">
    <name type="scientific">Lucilia cuprina</name>
    <name type="common">Green bottle fly</name>
    <name type="synonym">Australian sheep blowfly</name>
    <dbReference type="NCBI Taxonomy" id="7375"/>
    <lineage>
        <taxon>Eukaryota</taxon>
        <taxon>Metazoa</taxon>
        <taxon>Ecdysozoa</taxon>
        <taxon>Arthropoda</taxon>
        <taxon>Hexapoda</taxon>
        <taxon>Insecta</taxon>
        <taxon>Pterygota</taxon>
        <taxon>Neoptera</taxon>
        <taxon>Endopterygota</taxon>
        <taxon>Diptera</taxon>
        <taxon>Brachycera</taxon>
        <taxon>Muscomorpha</taxon>
        <taxon>Oestroidea</taxon>
        <taxon>Calliphoridae</taxon>
        <taxon>Luciliinae</taxon>
        <taxon>Lucilia</taxon>
    </lineage>
</organism>
<feature type="domain" description="TSEN34 N-terminal" evidence="1">
    <location>
        <begin position="16"/>
        <end position="51"/>
    </location>
</feature>
<keyword evidence="3" id="KW-1185">Reference proteome</keyword>
<accession>A0A0L0CEH3</accession>
<dbReference type="AlphaFoldDB" id="A0A0L0CEH3"/>